<evidence type="ECO:0000313" key="3">
    <source>
        <dbReference type="Proteomes" id="UP001365846"/>
    </source>
</evidence>
<gene>
    <name evidence="2" type="ORF">WKW77_01755</name>
</gene>
<keyword evidence="3" id="KW-1185">Reference proteome</keyword>
<evidence type="ECO:0000313" key="2">
    <source>
        <dbReference type="EMBL" id="MEJ8809774.1"/>
    </source>
</evidence>
<dbReference type="InterPro" id="IPR029058">
    <property type="entry name" value="AB_hydrolase_fold"/>
</dbReference>
<sequence length="274" mass="29389">MQFASQHVEMLQDAPFFRESGNGPGVVCIHSNASTSSQWRALTDRLSPRFRVFAADSIGAGKSPAWPANRAVTLRDEVALLEPVFAAAGHPFFLVGHSYGAAVALIAALSFPDRIRAMVLYEPTLFAVLEQESPAQPAANGIRSAADDAAKSIRANDPMAAGERFIDYWMGDGAWQSMPDARRAQIAGSMHNVAGWARALFTEPTPLRDFAGLDIPVLYVLGARSPASTHGVARLLTGVLPSVTVLEFTDLGHMGPVTHPDVVNEAVEAFLLRN</sequence>
<name>A0ABU8V811_9BURK</name>
<organism evidence="2 3">
    <name type="scientific">Variovorax ureilyticus</name>
    <dbReference type="NCBI Taxonomy" id="1836198"/>
    <lineage>
        <taxon>Bacteria</taxon>
        <taxon>Pseudomonadati</taxon>
        <taxon>Pseudomonadota</taxon>
        <taxon>Betaproteobacteria</taxon>
        <taxon>Burkholderiales</taxon>
        <taxon>Comamonadaceae</taxon>
        <taxon>Variovorax</taxon>
    </lineage>
</organism>
<dbReference type="SUPFAM" id="SSF53474">
    <property type="entry name" value="alpha/beta-Hydrolases"/>
    <property type="match status" value="1"/>
</dbReference>
<dbReference type="Pfam" id="PF00561">
    <property type="entry name" value="Abhydrolase_1"/>
    <property type="match status" value="1"/>
</dbReference>
<dbReference type="EMBL" id="JBBKZU010000001">
    <property type="protein sequence ID" value="MEJ8809774.1"/>
    <property type="molecule type" value="Genomic_DNA"/>
</dbReference>
<dbReference type="GO" id="GO:0016787">
    <property type="term" value="F:hydrolase activity"/>
    <property type="evidence" value="ECO:0007669"/>
    <property type="project" value="UniProtKB-KW"/>
</dbReference>
<protein>
    <submittedName>
        <fullName evidence="2">Alpha/beta hydrolase</fullName>
    </submittedName>
</protein>
<dbReference type="Gene3D" id="3.40.50.1820">
    <property type="entry name" value="alpha/beta hydrolase"/>
    <property type="match status" value="1"/>
</dbReference>
<accession>A0ABU8V811</accession>
<keyword evidence="2" id="KW-0378">Hydrolase</keyword>
<reference evidence="2 3" key="1">
    <citation type="submission" date="2024-03" db="EMBL/GenBank/DDBJ databases">
        <title>Novel species of the genus Variovorax.</title>
        <authorList>
            <person name="Liu Q."/>
            <person name="Xin Y.-H."/>
        </authorList>
    </citation>
    <scope>NUCLEOTIDE SEQUENCE [LARGE SCALE GENOMIC DNA]</scope>
    <source>
        <strain evidence="2 3">KACC 18899</strain>
    </source>
</reference>
<feature type="domain" description="AB hydrolase-1" evidence="1">
    <location>
        <begin position="26"/>
        <end position="260"/>
    </location>
</feature>
<dbReference type="InterPro" id="IPR050266">
    <property type="entry name" value="AB_hydrolase_sf"/>
</dbReference>
<evidence type="ECO:0000259" key="1">
    <source>
        <dbReference type="Pfam" id="PF00561"/>
    </source>
</evidence>
<proteinExistence type="predicted"/>
<comment type="caution">
    <text evidence="2">The sequence shown here is derived from an EMBL/GenBank/DDBJ whole genome shotgun (WGS) entry which is preliminary data.</text>
</comment>
<dbReference type="RefSeq" id="WP_340355104.1">
    <property type="nucleotide sequence ID" value="NZ_JBBKZU010000001.1"/>
</dbReference>
<dbReference type="PANTHER" id="PTHR43798">
    <property type="entry name" value="MONOACYLGLYCEROL LIPASE"/>
    <property type="match status" value="1"/>
</dbReference>
<dbReference type="InterPro" id="IPR000073">
    <property type="entry name" value="AB_hydrolase_1"/>
</dbReference>
<dbReference type="PRINTS" id="PR00111">
    <property type="entry name" value="ABHYDROLASE"/>
</dbReference>
<dbReference type="Proteomes" id="UP001365846">
    <property type="component" value="Unassembled WGS sequence"/>
</dbReference>
<dbReference type="PANTHER" id="PTHR43798:SF33">
    <property type="entry name" value="HYDROLASE, PUTATIVE (AFU_ORTHOLOGUE AFUA_2G14860)-RELATED"/>
    <property type="match status" value="1"/>
</dbReference>